<evidence type="ECO:0000259" key="20">
    <source>
        <dbReference type="PROSITE" id="PS50011"/>
    </source>
</evidence>
<evidence type="ECO:0000259" key="21">
    <source>
        <dbReference type="PROSITE" id="PS50032"/>
    </source>
</evidence>
<dbReference type="InterPro" id="IPR008271">
    <property type="entry name" value="Ser/Thr_kinase_AS"/>
</dbReference>
<dbReference type="Pfam" id="PF21594">
    <property type="entry name" value="UBA_MELK"/>
    <property type="match status" value="1"/>
</dbReference>
<keyword evidence="13 19" id="KW-0472">Membrane</keyword>
<evidence type="ECO:0000256" key="2">
    <source>
        <dbReference type="ARBA" id="ARBA00006234"/>
    </source>
</evidence>
<keyword evidence="12" id="KW-0446">Lipid-binding</keyword>
<dbReference type="GO" id="GO:0035556">
    <property type="term" value="P:intracellular signal transduction"/>
    <property type="evidence" value="ECO:0007669"/>
    <property type="project" value="TreeGrafter"/>
</dbReference>
<feature type="transmembrane region" description="Helical" evidence="19">
    <location>
        <begin position="721"/>
        <end position="746"/>
    </location>
</feature>
<dbReference type="InterPro" id="IPR017452">
    <property type="entry name" value="GPCR_Rhodpsn_7TM"/>
</dbReference>
<evidence type="ECO:0000256" key="9">
    <source>
        <dbReference type="ARBA" id="ARBA00022777"/>
    </source>
</evidence>
<dbReference type="EMBL" id="LN609396">
    <property type="protein sequence ID" value="CEF59443.2"/>
    <property type="molecule type" value="Genomic_DNA"/>
</dbReference>
<dbReference type="WBParaSite" id="SRAE_X000119100.1">
    <property type="protein sequence ID" value="SRAE_X000119100.1"/>
    <property type="gene ID" value="WBGene00266757"/>
</dbReference>
<evidence type="ECO:0000256" key="3">
    <source>
        <dbReference type="ARBA" id="ARBA00012513"/>
    </source>
</evidence>
<dbReference type="PROSITE" id="PS50011">
    <property type="entry name" value="PROTEIN_KINASE_DOM"/>
    <property type="match status" value="1"/>
</dbReference>
<dbReference type="GO" id="GO:0008528">
    <property type="term" value="F:G protein-coupled peptide receptor activity"/>
    <property type="evidence" value="ECO:0007669"/>
    <property type="project" value="InterPro"/>
</dbReference>
<feature type="domain" description="KA1" evidence="21">
    <location>
        <begin position="626"/>
        <end position="675"/>
    </location>
</feature>
<evidence type="ECO:0000256" key="18">
    <source>
        <dbReference type="SAM" id="MobiDB-lite"/>
    </source>
</evidence>
<dbReference type="PROSITE" id="PS50032">
    <property type="entry name" value="KA1"/>
    <property type="match status" value="1"/>
</dbReference>
<dbReference type="OMA" id="ITECTCH"/>
<reference evidence="25" key="3">
    <citation type="submission" date="2020-12" db="UniProtKB">
        <authorList>
            <consortium name="WormBaseParasite"/>
        </authorList>
    </citation>
    <scope>IDENTIFICATION</scope>
</reference>
<feature type="domain" description="G-protein coupled receptors family 1 profile" evidence="22">
    <location>
        <begin position="738"/>
        <end position="1010"/>
    </location>
</feature>
<evidence type="ECO:0000256" key="16">
    <source>
        <dbReference type="ARBA" id="ARBA00048679"/>
    </source>
</evidence>
<evidence type="ECO:0000313" key="26">
    <source>
        <dbReference type="WormBase" id="SRAE_X000119100"/>
    </source>
</evidence>
<evidence type="ECO:0000256" key="19">
    <source>
        <dbReference type="SAM" id="Phobius"/>
    </source>
</evidence>
<dbReference type="Pfam" id="PF10324">
    <property type="entry name" value="7TM_GPCR_Srw"/>
    <property type="match status" value="1"/>
</dbReference>
<dbReference type="InterPro" id="IPR028375">
    <property type="entry name" value="KA1/Ssp2_C"/>
</dbReference>
<evidence type="ECO:0000256" key="17">
    <source>
        <dbReference type="PROSITE-ProRule" id="PRU10141"/>
    </source>
</evidence>
<dbReference type="InterPro" id="IPR000719">
    <property type="entry name" value="Prot_kinase_dom"/>
</dbReference>
<dbReference type="GO" id="GO:0005524">
    <property type="term" value="F:ATP binding"/>
    <property type="evidence" value="ECO:0007669"/>
    <property type="project" value="UniProtKB-UniRule"/>
</dbReference>
<dbReference type="FunFam" id="1.10.510.10:FF:000271">
    <property type="entry name" value="Non-specific serine/threonine protein kinase"/>
    <property type="match status" value="1"/>
</dbReference>
<keyword evidence="10 17" id="KW-0067">ATP-binding</keyword>
<comment type="catalytic activity">
    <reaction evidence="15">
        <text>L-threonyl-[protein] + ATP = O-phospho-L-threonyl-[protein] + ADP + H(+)</text>
        <dbReference type="Rhea" id="RHEA:46608"/>
        <dbReference type="Rhea" id="RHEA-COMP:11060"/>
        <dbReference type="Rhea" id="RHEA-COMP:11605"/>
        <dbReference type="ChEBI" id="CHEBI:15378"/>
        <dbReference type="ChEBI" id="CHEBI:30013"/>
        <dbReference type="ChEBI" id="CHEBI:30616"/>
        <dbReference type="ChEBI" id="CHEBI:61977"/>
        <dbReference type="ChEBI" id="CHEBI:456216"/>
        <dbReference type="EC" id="2.7.11.1"/>
    </reaction>
</comment>
<keyword evidence="5" id="KW-0723">Serine/threonine-protein kinase</keyword>
<dbReference type="SUPFAM" id="SSF103243">
    <property type="entry name" value="KA1-like"/>
    <property type="match status" value="1"/>
</dbReference>
<dbReference type="RefSeq" id="XP_024498654.1">
    <property type="nucleotide sequence ID" value="XM_024646174.1"/>
</dbReference>
<feature type="transmembrane region" description="Helical" evidence="19">
    <location>
        <begin position="902"/>
        <end position="927"/>
    </location>
</feature>
<dbReference type="Gene3D" id="3.30.310.80">
    <property type="entry name" value="Kinase associated domain 1, KA1"/>
    <property type="match status" value="1"/>
</dbReference>
<dbReference type="CTD" id="36384251"/>
<dbReference type="InterPro" id="IPR048637">
    <property type="entry name" value="MELK_UBA"/>
</dbReference>
<keyword evidence="8 17" id="KW-0547">Nucleotide-binding</keyword>
<dbReference type="PRINTS" id="PR00237">
    <property type="entry name" value="GPCRRHODOPSN"/>
</dbReference>
<keyword evidence="6" id="KW-0808">Transferase</keyword>
<dbReference type="SMART" id="SM00220">
    <property type="entry name" value="S_TKc"/>
    <property type="match status" value="1"/>
</dbReference>
<dbReference type="InterPro" id="IPR011009">
    <property type="entry name" value="Kinase-like_dom_sf"/>
</dbReference>
<reference evidence="24" key="1">
    <citation type="submission" date="2014-09" db="EMBL/GenBank/DDBJ databases">
        <authorList>
            <person name="Martin A.A."/>
        </authorList>
    </citation>
    <scope>NUCLEOTIDE SEQUENCE</scope>
    <source>
        <strain evidence="24">ED321</strain>
    </source>
</reference>
<evidence type="ECO:0000313" key="24">
    <source>
        <dbReference type="Proteomes" id="UP000035682"/>
    </source>
</evidence>
<evidence type="ECO:0000256" key="7">
    <source>
        <dbReference type="ARBA" id="ARBA00022692"/>
    </source>
</evidence>
<dbReference type="InterPro" id="IPR019427">
    <property type="entry name" value="7TM_GPCR_serpentine_rcpt_Srw"/>
</dbReference>
<dbReference type="PROSITE" id="PS50262">
    <property type="entry name" value="G_PROTEIN_RECEP_F1_2"/>
    <property type="match status" value="1"/>
</dbReference>
<protein>
    <recommendedName>
        <fullName evidence="3">non-specific serine/threonine protein kinase</fullName>
        <ecNumber evidence="3">2.7.11.1</ecNumber>
    </recommendedName>
</protein>
<feature type="transmembrane region" description="Helical" evidence="19">
    <location>
        <begin position="846"/>
        <end position="864"/>
    </location>
</feature>
<dbReference type="Gene3D" id="1.20.1070.10">
    <property type="entry name" value="Rhodopsin 7-helix transmembrane proteins"/>
    <property type="match status" value="1"/>
</dbReference>
<dbReference type="InterPro" id="IPR001772">
    <property type="entry name" value="KA1_dom"/>
</dbReference>
<dbReference type="SUPFAM" id="SSF56112">
    <property type="entry name" value="Protein kinase-like (PK-like)"/>
    <property type="match status" value="1"/>
</dbReference>
<evidence type="ECO:0000256" key="4">
    <source>
        <dbReference type="ARBA" id="ARBA00022475"/>
    </source>
</evidence>
<dbReference type="GO" id="GO:0008289">
    <property type="term" value="F:lipid binding"/>
    <property type="evidence" value="ECO:0007669"/>
    <property type="project" value="UniProtKB-KW"/>
</dbReference>
<name>A0A090KPB8_STRRB</name>
<comment type="subcellular location">
    <subcellularLocation>
        <location evidence="1">Cell membrane</location>
        <topology evidence="1">Peripheral membrane protein</topology>
    </subcellularLocation>
</comment>
<dbReference type="InterPro" id="IPR000276">
    <property type="entry name" value="GPCR_Rhodpsn"/>
</dbReference>
<dbReference type="GO" id="GO:0004674">
    <property type="term" value="F:protein serine/threonine kinase activity"/>
    <property type="evidence" value="ECO:0007669"/>
    <property type="project" value="UniProtKB-KW"/>
</dbReference>
<dbReference type="PANTHER" id="PTHR24346">
    <property type="entry name" value="MAP/MICROTUBULE AFFINITY-REGULATING KINASE"/>
    <property type="match status" value="1"/>
</dbReference>
<evidence type="ECO:0000256" key="13">
    <source>
        <dbReference type="ARBA" id="ARBA00023136"/>
    </source>
</evidence>
<evidence type="ECO:0000256" key="8">
    <source>
        <dbReference type="ARBA" id="ARBA00022741"/>
    </source>
</evidence>
<dbReference type="EC" id="2.7.11.1" evidence="3"/>
<sequence length="1042" mass="120280">MESKKIIDIKTALDNSYLLGERLGNGGFGDVYLATHMLTGGKVAIKIIDKRKHVKEFKFVRKEEEALKNLVHQNISRLYEVIENDYYLYFIMEFCNGGEMFDYIIKKQRLEENEARHFFRQLIQAMSYVHEQGYCHRDLKPENILLTNDLKLKVIDFGLCAKPDDLRKDLLTEYCGSPAYAAPELFEERPYLGHQIDIWSMGIILYALLCGCLPFEDEKMENLRAKVTKGTIKFPPYLSMESRNVLTGLLTVNPKRRISMEELIVHPWVTKNYTMSLKCSSIYKPDFVDNDIIIEMAFFHCVSPQRMISLIKDNQFDYLKSTYLILLNKKENKENITLPMSQRKSRPYGQYVTTHNHQKNIIASPTIHASIDNCLNYSGISDDEDENKRMELITRGVAKMDIYSIERNTRKCNKNSAYVRAKKLLGENCLYVGSPNFSMGHSPPLPIRNHHCLTTDDTPKRRIKERYDKENTRPSTVRQRQTHQQCVDIKTMFVPQHIITTPKRASIIVPPIQLSSPPEDIKDHGNLSPQDTPDSRSRITSKTPRLKQRVFASLERKADKMINLLTPKRQKINKPTTLTQTKRMVNVSITSSEDPVRVRNELKTVFGKLEMIYNENGWKISGQKYNVLGKLVMSVELEVVLIENMPYVGVKRKRLTGDSFLYKKLFSGVHYNLFHTNGITNVSSQTSIYQNFDKSFEDDCSDFITECTCHTMYSFYEYPEIILLGVVAFPLIIFGIINNILSILIFTNEFMKTSSINWYLTIISFSDTIILISAFFVLTLPRLGEFIELWGAVSLSYFLAPYMYGMMTMAQTISVWMTTGVSLHRYAGVCFPFESISLLRPKKVRIFIGSILLFSIVFNSSRFFEVNVVNDCYRTNIEYSIPVIMPTLLRVNEAYRTIFFGWAYTIVMFIIPFIVLIFVNTTVVSVIRKSNRLHQTQGSDSMTFKKSESKERQTTIMLVAIVIVFLACNVLAFVVNIMENLNLMGSLYNTLVWFNNLLVLVNASCNFLIYLIFSDKYRALLLYFVSGKCLIQERTLVLAEVV</sequence>
<evidence type="ECO:0000313" key="25">
    <source>
        <dbReference type="WBParaSite" id="SRAE_X000119100.1"/>
    </source>
</evidence>
<dbReference type="Pfam" id="PF02149">
    <property type="entry name" value="KA1"/>
    <property type="match status" value="1"/>
</dbReference>
<evidence type="ECO:0000256" key="6">
    <source>
        <dbReference type="ARBA" id="ARBA00022679"/>
    </source>
</evidence>
<feature type="domain" description="Protein kinase" evidence="20">
    <location>
        <begin position="17"/>
        <end position="269"/>
    </location>
</feature>
<comment type="catalytic activity">
    <reaction evidence="16">
        <text>L-seryl-[protein] + ATP = O-phospho-L-seryl-[protein] + ADP + H(+)</text>
        <dbReference type="Rhea" id="RHEA:17989"/>
        <dbReference type="Rhea" id="RHEA-COMP:9863"/>
        <dbReference type="Rhea" id="RHEA-COMP:11604"/>
        <dbReference type="ChEBI" id="CHEBI:15378"/>
        <dbReference type="ChEBI" id="CHEBI:29999"/>
        <dbReference type="ChEBI" id="CHEBI:30616"/>
        <dbReference type="ChEBI" id="CHEBI:83421"/>
        <dbReference type="ChEBI" id="CHEBI:456216"/>
        <dbReference type="EC" id="2.7.11.1"/>
    </reaction>
</comment>
<dbReference type="AlphaFoldDB" id="A0A090KPB8"/>
<keyword evidence="7 19" id="KW-0812">Transmembrane</keyword>
<proteinExistence type="inferred from homology"/>
<feature type="compositionally biased region" description="Polar residues" evidence="18">
    <location>
        <begin position="527"/>
        <end position="543"/>
    </location>
</feature>
<keyword evidence="4" id="KW-1003">Cell membrane</keyword>
<dbReference type="Proteomes" id="UP000035682">
    <property type="component" value="Unplaced"/>
</dbReference>
<dbReference type="PROSITE" id="PS00107">
    <property type="entry name" value="PROTEIN_KINASE_ATP"/>
    <property type="match status" value="1"/>
</dbReference>
<dbReference type="InterPro" id="IPR017441">
    <property type="entry name" value="Protein_kinase_ATP_BS"/>
</dbReference>
<dbReference type="GeneID" id="36384251"/>
<evidence type="ECO:0000256" key="10">
    <source>
        <dbReference type="ARBA" id="ARBA00022840"/>
    </source>
</evidence>
<gene>
    <name evidence="23 25 26" type="ORF">SRAE_X000119100</name>
</gene>
<evidence type="ECO:0000259" key="22">
    <source>
        <dbReference type="PROSITE" id="PS50262"/>
    </source>
</evidence>
<dbReference type="GO" id="GO:0005886">
    <property type="term" value="C:plasma membrane"/>
    <property type="evidence" value="ECO:0007669"/>
    <property type="project" value="UniProtKB-SubCell"/>
</dbReference>
<evidence type="ECO:0000256" key="11">
    <source>
        <dbReference type="ARBA" id="ARBA00022989"/>
    </source>
</evidence>
<feature type="transmembrane region" description="Helical" evidence="19">
    <location>
        <begin position="786"/>
        <end position="804"/>
    </location>
</feature>
<dbReference type="PANTHER" id="PTHR24346:SF30">
    <property type="entry name" value="MATERNAL EMBRYONIC LEUCINE ZIPPER KINASE"/>
    <property type="match status" value="1"/>
</dbReference>
<keyword evidence="14" id="KW-0131">Cell cycle</keyword>
<feature type="transmembrane region" description="Helical" evidence="19">
    <location>
        <begin position="955"/>
        <end position="978"/>
    </location>
</feature>
<keyword evidence="9 23" id="KW-0418">Kinase</keyword>
<dbReference type="GO" id="GO:0005737">
    <property type="term" value="C:cytoplasm"/>
    <property type="evidence" value="ECO:0007669"/>
    <property type="project" value="TreeGrafter"/>
</dbReference>
<evidence type="ECO:0000256" key="1">
    <source>
        <dbReference type="ARBA" id="ARBA00004202"/>
    </source>
</evidence>
<dbReference type="CDD" id="cd14978">
    <property type="entry name" value="7tmA_FMRFamide_R-like"/>
    <property type="match status" value="1"/>
</dbReference>
<feature type="transmembrane region" description="Helical" evidence="19">
    <location>
        <begin position="990"/>
        <end position="1013"/>
    </location>
</feature>
<dbReference type="Gene3D" id="1.10.510.10">
    <property type="entry name" value="Transferase(Phosphotransferase) domain 1"/>
    <property type="match status" value="1"/>
</dbReference>
<accession>A0A090KPB8</accession>
<comment type="similarity">
    <text evidence="2">Belongs to the protein kinase superfamily. CAMK Ser/Thr protein kinase family. SNF1 subfamily.</text>
</comment>
<dbReference type="Pfam" id="PF00069">
    <property type="entry name" value="Pkinase"/>
    <property type="match status" value="1"/>
</dbReference>
<dbReference type="PROSITE" id="PS00108">
    <property type="entry name" value="PROTEIN_KINASE_ST"/>
    <property type="match status" value="1"/>
</dbReference>
<evidence type="ECO:0000313" key="23">
    <source>
        <dbReference type="EMBL" id="CEF59443.2"/>
    </source>
</evidence>
<dbReference type="SUPFAM" id="SSF81321">
    <property type="entry name" value="Family A G protein-coupled receptor-like"/>
    <property type="match status" value="1"/>
</dbReference>
<keyword evidence="11 19" id="KW-1133">Transmembrane helix</keyword>
<keyword evidence="24" id="KW-1185">Reference proteome</keyword>
<dbReference type="OrthoDB" id="193931at2759"/>
<feature type="region of interest" description="Disordered" evidence="18">
    <location>
        <begin position="513"/>
        <end position="544"/>
    </location>
</feature>
<organism evidence="23">
    <name type="scientific">Strongyloides ratti</name>
    <name type="common">Parasitic roundworm</name>
    <dbReference type="NCBI Taxonomy" id="34506"/>
    <lineage>
        <taxon>Eukaryota</taxon>
        <taxon>Metazoa</taxon>
        <taxon>Ecdysozoa</taxon>
        <taxon>Nematoda</taxon>
        <taxon>Chromadorea</taxon>
        <taxon>Rhabditida</taxon>
        <taxon>Tylenchina</taxon>
        <taxon>Panagrolaimomorpha</taxon>
        <taxon>Strongyloidoidea</taxon>
        <taxon>Strongyloididae</taxon>
        <taxon>Strongyloides</taxon>
    </lineage>
</organism>
<feature type="binding site" evidence="17">
    <location>
        <position position="46"/>
    </location>
    <ligand>
        <name>ATP</name>
        <dbReference type="ChEBI" id="CHEBI:30616"/>
    </ligand>
</feature>
<reference evidence="23" key="2">
    <citation type="submission" date="2014-09" db="EMBL/GenBank/DDBJ databases">
        <authorList>
            <person name="Aslett A.Martin."/>
        </authorList>
    </citation>
    <scope>NUCLEOTIDE SEQUENCE</scope>
    <source>
        <strain evidence="23">ED321 Heterogonic</strain>
    </source>
</reference>
<feature type="transmembrane region" description="Helical" evidence="19">
    <location>
        <begin position="758"/>
        <end position="780"/>
    </location>
</feature>
<evidence type="ECO:0000256" key="12">
    <source>
        <dbReference type="ARBA" id="ARBA00023121"/>
    </source>
</evidence>
<evidence type="ECO:0000256" key="14">
    <source>
        <dbReference type="ARBA" id="ARBA00023306"/>
    </source>
</evidence>
<evidence type="ECO:0000256" key="15">
    <source>
        <dbReference type="ARBA" id="ARBA00047899"/>
    </source>
</evidence>
<evidence type="ECO:0000256" key="5">
    <source>
        <dbReference type="ARBA" id="ARBA00022527"/>
    </source>
</evidence>
<dbReference type="WormBase" id="SRAE_X000119100">
    <property type="protein sequence ID" value="SRP01454"/>
    <property type="gene ID" value="WBGene00266757"/>
</dbReference>